<gene>
    <name evidence="2" type="ORF">Syn7803US23_86</name>
</gene>
<protein>
    <submittedName>
        <fullName evidence="2">Virion structural protein</fullName>
    </submittedName>
</protein>
<keyword evidence="3" id="KW-1185">Reference proteome</keyword>
<reference evidence="2 3" key="1">
    <citation type="submission" date="2013-12" db="EMBL/GenBank/DDBJ databases">
        <title>Ecological redundancy of diverse viral populations within a natural community.</title>
        <authorList>
            <person name="Gregory A.C."/>
            <person name="LaButti K."/>
            <person name="Copeland A."/>
            <person name="Woyke T."/>
            <person name="Sullivan M.B."/>
        </authorList>
    </citation>
    <scope>NUCLEOTIDE SEQUENCE [LARGE SCALE GENOMIC DNA]</scope>
    <source>
        <strain evidence="2">Syn7803US23</strain>
    </source>
</reference>
<evidence type="ECO:0000313" key="3">
    <source>
        <dbReference type="Proteomes" id="UP000185285"/>
    </source>
</evidence>
<dbReference type="Proteomes" id="UP000185285">
    <property type="component" value="Segment"/>
</dbReference>
<evidence type="ECO:0000256" key="1">
    <source>
        <dbReference type="SAM" id="MobiDB-lite"/>
    </source>
</evidence>
<name>A0A0E3FJY6_9CAUD</name>
<proteinExistence type="predicted"/>
<dbReference type="EMBL" id="KJ019089">
    <property type="protein sequence ID" value="AIX28430.1"/>
    <property type="molecule type" value="Genomic_DNA"/>
</dbReference>
<sequence>MPAINVARTDTFEQQRNKINDIGSQVFNIAAGGSDLSTGNLKLGDGSKNIPSLSFISDNSLGLFKSDLNILSFVSGSRKIFEYSSSQVSAYNDLYVIKNELDTTGTQISTAGSGYGAGSYTEVPLSGGSGSGSESTIVVEAFLGSVTTNASGLTSGQYFGATLTGGSAPENSTSINFTVPNIEGSVSNAGSGYEENSYDDVSLTGGNGSGAVATVVVDSSGSVTEITISQSGSGYLNGDVLSPDNSTMSYIDENDITQTSGGSGATFVISNNPSSIDTSTLVFDSKGSGYLVGETLSLKTEVTGVSLTIATEEGEPSTIIVITEAQYNQFVGGSTITKTGGTAVLAANTTISLSIDGDSGDYILTLSDTPTTAGSITVTITPPYGQPSPNLVYTISSLGSVSSVTITDGGVGYAVGDILSTNPANLIQNISYTATSVSVESLTFNPAISLGALTTSDQVQIQGGVIGDTEVTTASTGGTADSSLSNISPTSTSGNGVGGLFDISFDENGEVISATITPDDGGYNYQANDTVTFSGASIGASGNTVATVTSVSSDGTLVDVLSVIDDGSNITSIVVADGGQFQSTSLVKDGSNAYPISAATSENRYQIGGVTTPNLTFYVGDTIVISYPSDHPFTLSAFRDGIYSPSLVSAVTGSVTAASPVMTLNSTTGILAGMLVTTEGAGSIPDSLIVVSVDGPTQITLSGNATVTGAISATFTGGEYTEGVTRVGTDLTISVTENTPSPLYYYCTNHQNMGGVDNQEASITIDANNPRTFGSGLLLNVISVTSSNIFNTDVENSTVSIPTLVSSQVNTVDQTLTGTLTADSIIATDINVPEITSATDVTITAIDSLIITSTDIAFKDKITIDTDGNIDSAGYFKTSSYAEFNEKLHLEEDTISSKAGFDINIIPAVDQVVKIPTTTSLNIPFGTTAERPTLLAENGSIRFNTESQQYEGYNATTTAWSSLGGVRDQDGNTYIKAEETVGANDNTLYFINDDINTINVTPNSLEFVNVKKQSSVNTSAPNFVNWNANTPVVAGDYLKWKNNLYEVIVDGTTGGPGSPPVDISGSNFLNGNATLVYSQLAVAPIVFEDIEEVRIDPTGSSPIVINNDLKLSENIISSVISDILIAPNSGKKVKIDTNTTLVLPSGADADRGSPDQGSVRFNTSALQFEGYDGVNWGSLGGVKDVDQNTYIIPELSPGSNENILYFYNDNNNTLRLTATALDFDTVDTIRSVTSNEFELTSSLLTLDNASTTIDNTDTTKTFIHSNKPALELGLSSGLNVDPILRFQDTGDIFYNIGFGTGVYDGVKIFDSELKEFELADYIISTKKITLVKGSSEIGSAVLYSTVTANGCRCTILSKNTATGNKSMMEYGIINKSTTDIYNNEYGGLNSSQDGFTTTFDFTDENEVRATVTLTNDHLVGSSVEFTVVTHALK</sequence>
<accession>A0A0E3FJY6</accession>
<feature type="region of interest" description="Disordered" evidence="1">
    <location>
        <begin position="472"/>
        <end position="491"/>
    </location>
</feature>
<evidence type="ECO:0000313" key="2">
    <source>
        <dbReference type="EMBL" id="AIX28430.1"/>
    </source>
</evidence>
<organism evidence="2 3">
    <name type="scientific">Synechococcus phage ACG-2014j</name>
    <dbReference type="NCBI Taxonomy" id="1493514"/>
    <lineage>
        <taxon>Viruses</taxon>
        <taxon>Duplodnaviria</taxon>
        <taxon>Heunggongvirae</taxon>
        <taxon>Uroviricota</taxon>
        <taxon>Caudoviricetes</taxon>
        <taxon>Pantevenvirales</taxon>
        <taxon>Kyanoviridae</taxon>
        <taxon>Potamoivirus</taxon>
        <taxon>Potamoivirus tusconj</taxon>
    </lineage>
</organism>